<dbReference type="AlphaFoldDB" id="A0A3D9C8G3"/>
<evidence type="ECO:0008006" key="4">
    <source>
        <dbReference type="Google" id="ProtNLM"/>
    </source>
</evidence>
<reference evidence="3" key="1">
    <citation type="submission" date="2018-06" db="EMBL/GenBank/DDBJ databases">
        <authorList>
            <person name="Lum Nde A."/>
            <person name="Hugo C."/>
        </authorList>
    </citation>
    <scope>NUCLEOTIDE SEQUENCE [LARGE SCALE GENOMIC DNA]</scope>
    <source>
        <strain evidence="3">1_F178</strain>
    </source>
</reference>
<gene>
    <name evidence="2" type="ORF">DRF65_12550</name>
</gene>
<keyword evidence="1" id="KW-0812">Transmembrane</keyword>
<feature type="transmembrane region" description="Helical" evidence="1">
    <location>
        <begin position="6"/>
        <end position="29"/>
    </location>
</feature>
<proteinExistence type="predicted"/>
<dbReference type="Proteomes" id="UP000256686">
    <property type="component" value="Unassembled WGS sequence"/>
</dbReference>
<sequence length="338" mass="38677">MKKTTIDYLNFGLAGIFIGMLILYGVTLLQKKEFDRLNWSAKIIGIKPESVDEKPGMLKILDAVFINSFNKYVTKLDDVSPLLIFSHEESDSGSFRTQNDLLPDSLSVKYFSFEDKKFYHLNAKLSLEKMYNCLEDKDLEANLKIEIHPGGKISLKVEQPESENFGTKLIHNFQAKEIPGTLKMLVDGSDRKEYDFSLMKGLSDYSDILTQKYLWEVKIETEGSEDILNTSAYNFYGKSIRTDNETFEDVLLRDIPESIVIKWGNKQHYEIGYSFDGQEILDAFKDLDKIKSSEPAVITFKLLKNSLPKAEISKAGKTIKLKDTYPNYPAKINYRLGC</sequence>
<dbReference type="RefSeq" id="WP_115971102.1">
    <property type="nucleotide sequence ID" value="NZ_QNVT01000010.1"/>
</dbReference>
<keyword evidence="1" id="KW-1133">Transmembrane helix</keyword>
<evidence type="ECO:0000313" key="3">
    <source>
        <dbReference type="Proteomes" id="UP000256686"/>
    </source>
</evidence>
<comment type="caution">
    <text evidence="2">The sequence shown here is derived from an EMBL/GenBank/DDBJ whole genome shotgun (WGS) entry which is preliminary data.</text>
</comment>
<protein>
    <recommendedName>
        <fullName evidence="4">DUF2931 family protein</fullName>
    </recommendedName>
</protein>
<evidence type="ECO:0000256" key="1">
    <source>
        <dbReference type="SAM" id="Phobius"/>
    </source>
</evidence>
<dbReference type="EMBL" id="QNVT01000010">
    <property type="protein sequence ID" value="REC62165.1"/>
    <property type="molecule type" value="Genomic_DNA"/>
</dbReference>
<accession>A0A3D9C8G3</accession>
<keyword evidence="3" id="KW-1185">Reference proteome</keyword>
<name>A0A3D9C8G3_9FLAO</name>
<keyword evidence="1" id="KW-0472">Membrane</keyword>
<evidence type="ECO:0000313" key="2">
    <source>
        <dbReference type="EMBL" id="REC62165.1"/>
    </source>
</evidence>
<organism evidence="2 3">
    <name type="scientific">Chryseobacterium pennae</name>
    <dbReference type="NCBI Taxonomy" id="2258962"/>
    <lineage>
        <taxon>Bacteria</taxon>
        <taxon>Pseudomonadati</taxon>
        <taxon>Bacteroidota</taxon>
        <taxon>Flavobacteriia</taxon>
        <taxon>Flavobacteriales</taxon>
        <taxon>Weeksellaceae</taxon>
        <taxon>Chryseobacterium group</taxon>
        <taxon>Chryseobacterium</taxon>
    </lineage>
</organism>